<dbReference type="AlphaFoldDB" id="A0AA86AMU0"/>
<accession>A0AA86AMU0</accession>
<protein>
    <recommendedName>
        <fullName evidence="1">Apea-like HEPN domain-containing protein</fullName>
    </recommendedName>
</protein>
<dbReference type="Pfam" id="PF18739">
    <property type="entry name" value="HEPN_Apea"/>
    <property type="match status" value="1"/>
</dbReference>
<reference evidence="2 3" key="1">
    <citation type="journal article" date="2014" name="Environ. Microbiol.">
        <title>Insights into organohalide respiration and the versatile catabolism of Sulfurospirillum multivorans gained from comparative genomics and physiological studies.</title>
        <authorList>
            <person name="Goris T."/>
            <person name="Schubert T."/>
            <person name="Gadkari J."/>
            <person name="Wubet T."/>
            <person name="Tarkka M."/>
            <person name="Buscot F."/>
            <person name="Adrian L."/>
            <person name="Diekert G."/>
        </authorList>
    </citation>
    <scope>NUCLEOTIDE SEQUENCE [LARGE SCALE GENOMIC DNA]</scope>
    <source>
        <strain evidence="3">DM 12446 / JCM 15788 / NBRC 109480</strain>
    </source>
</reference>
<dbReference type="InterPro" id="IPR041229">
    <property type="entry name" value="HEPN_Apea"/>
</dbReference>
<evidence type="ECO:0000259" key="1">
    <source>
        <dbReference type="Pfam" id="PF18739"/>
    </source>
</evidence>
<evidence type="ECO:0000313" key="2">
    <source>
        <dbReference type="EMBL" id="AHJ12502.1"/>
    </source>
</evidence>
<name>A0AA86AMU0_SULMK</name>
<dbReference type="KEGG" id="smul:SMUL_1241"/>
<dbReference type="EMBL" id="CP007201">
    <property type="protein sequence ID" value="AHJ12502.1"/>
    <property type="molecule type" value="Genomic_DNA"/>
</dbReference>
<dbReference type="Proteomes" id="UP000019322">
    <property type="component" value="Chromosome"/>
</dbReference>
<feature type="domain" description="Apea-like HEPN" evidence="1">
    <location>
        <begin position="258"/>
        <end position="367"/>
    </location>
</feature>
<proteinExistence type="predicted"/>
<sequence length="398" mass="46843">MEKNVSFQIESTQFNGKIIYSNADNCNIKCTLVKPDSSVLQKLFENGSIFEFSGIVEEIGEFTALNCDVRDGIHPFAYLIIENTRELNYKIDIGKLYLNASHVNDEMKVKKVDVRFSSVDEWIHNDERKKTFIKQNDCSITLANSFISIEPSSPITLQQLDEILFDLQVFFEVLILNNSVKTIEKYIYTIDDTKIEEVMRYKQEPKANEEFLFRYDTNNIESVLNHWFEAKNVYGKIFSYLSGILNESSAEYLDLKFLMLAQWIEAYSREFLNNKVQSSINECVENSEANTYRKNLKQLFQTKNIDEIIFGNSSSQKRNKLIDQIICYRDHLVHLNVKDDLNRTQMGNLYEILKDLIYIFLIKELDVAIDDRRINEIRRKYMRYQTFSESIVKCRNKQ</sequence>
<gene>
    <name evidence="2" type="ORF">SMUL_1241</name>
</gene>
<organism evidence="2 3">
    <name type="scientific">Sulfurospirillum multivorans (strain DM 12446 / JCM 15788 / NBRC 109480)</name>
    <dbReference type="NCBI Taxonomy" id="1150621"/>
    <lineage>
        <taxon>Bacteria</taxon>
        <taxon>Pseudomonadati</taxon>
        <taxon>Campylobacterota</taxon>
        <taxon>Epsilonproteobacteria</taxon>
        <taxon>Campylobacterales</taxon>
        <taxon>Sulfurospirillaceae</taxon>
        <taxon>Sulfurospirillum</taxon>
    </lineage>
</organism>
<dbReference type="RefSeq" id="WP_025344385.1">
    <property type="nucleotide sequence ID" value="NZ_CP007201.1"/>
</dbReference>
<evidence type="ECO:0000313" key="3">
    <source>
        <dbReference type="Proteomes" id="UP000019322"/>
    </source>
</evidence>